<comment type="catalytic activity">
    <reaction evidence="1">
        <text>2 alpha,alpha'-trehalose 6-mycolate = alpha,alpha'-trehalose 6,6'-bismycolate + alpha,alpha-trehalose</text>
        <dbReference type="Rhea" id="RHEA:23472"/>
        <dbReference type="ChEBI" id="CHEBI:16551"/>
        <dbReference type="ChEBI" id="CHEBI:18195"/>
        <dbReference type="ChEBI" id="CHEBI:18234"/>
        <dbReference type="EC" id="2.3.1.122"/>
    </reaction>
</comment>
<keyword evidence="9" id="KW-0378">Hydrolase</keyword>
<evidence type="ECO:0000256" key="7">
    <source>
        <dbReference type="ARBA" id="ARBA00032572"/>
    </source>
</evidence>
<evidence type="ECO:0000256" key="6">
    <source>
        <dbReference type="ARBA" id="ARBA00023315"/>
    </source>
</evidence>
<evidence type="ECO:0000313" key="10">
    <source>
        <dbReference type="Proteomes" id="UP001239215"/>
    </source>
</evidence>
<accession>A0AAJ1U793</accession>
<dbReference type="GO" id="GO:0016787">
    <property type="term" value="F:hydrolase activity"/>
    <property type="evidence" value="ECO:0007669"/>
    <property type="project" value="UniProtKB-KW"/>
</dbReference>
<evidence type="ECO:0000313" key="9">
    <source>
        <dbReference type="EMBL" id="MDQ1105791.1"/>
    </source>
</evidence>
<dbReference type="RefSeq" id="WP_307202361.1">
    <property type="nucleotide sequence ID" value="NZ_JAUTAN010000001.1"/>
</dbReference>
<dbReference type="Pfam" id="PF00756">
    <property type="entry name" value="Esterase"/>
    <property type="match status" value="1"/>
</dbReference>
<dbReference type="EC" id="2.3.1.122" evidence="3"/>
<dbReference type="Gene3D" id="3.40.50.1820">
    <property type="entry name" value="alpha/beta hydrolase"/>
    <property type="match status" value="1"/>
</dbReference>
<dbReference type="InterPro" id="IPR006311">
    <property type="entry name" value="TAT_signal"/>
</dbReference>
<dbReference type="EMBL" id="JAUTAN010000001">
    <property type="protein sequence ID" value="MDQ1105791.1"/>
    <property type="molecule type" value="Genomic_DNA"/>
</dbReference>
<dbReference type="InterPro" id="IPR000801">
    <property type="entry name" value="Esterase-like"/>
</dbReference>
<evidence type="ECO:0000256" key="8">
    <source>
        <dbReference type="ARBA" id="ARBA00048109"/>
    </source>
</evidence>
<name>A0AAJ1U793_9ACTN</name>
<evidence type="ECO:0000256" key="5">
    <source>
        <dbReference type="ARBA" id="ARBA00022679"/>
    </source>
</evidence>
<proteinExistence type="inferred from homology"/>
<dbReference type="GO" id="GO:0004144">
    <property type="term" value="F:diacylglycerol O-acyltransferase activity"/>
    <property type="evidence" value="ECO:0007669"/>
    <property type="project" value="UniProtKB-EC"/>
</dbReference>
<dbReference type="AlphaFoldDB" id="A0AAJ1U793"/>
<evidence type="ECO:0000256" key="2">
    <source>
        <dbReference type="ARBA" id="ARBA00005874"/>
    </source>
</evidence>
<comment type="caution">
    <text evidence="9">The sequence shown here is derived from an EMBL/GenBank/DDBJ whole genome shotgun (WGS) entry which is preliminary data.</text>
</comment>
<protein>
    <recommendedName>
        <fullName evidence="7">Acyl-CoA:diacylglycerol acyltransferase</fullName>
        <ecNumber evidence="3">2.3.1.122</ecNumber>
        <ecNumber evidence="4">2.3.1.20</ecNumber>
    </recommendedName>
</protein>
<dbReference type="PANTHER" id="PTHR48098:SF1">
    <property type="entry name" value="DIACYLGLYCEROL ACYLTRANSFERASE_MYCOLYLTRANSFERASE AG85A"/>
    <property type="match status" value="1"/>
</dbReference>
<gene>
    <name evidence="9" type="ORF">QE405_003075</name>
</gene>
<evidence type="ECO:0000256" key="1">
    <source>
        <dbReference type="ARBA" id="ARBA00000697"/>
    </source>
</evidence>
<keyword evidence="5" id="KW-0808">Transferase</keyword>
<organism evidence="9 10">
    <name type="scientific">Nocardioides zeae</name>
    <dbReference type="NCBI Taxonomy" id="1457234"/>
    <lineage>
        <taxon>Bacteria</taxon>
        <taxon>Bacillati</taxon>
        <taxon>Actinomycetota</taxon>
        <taxon>Actinomycetes</taxon>
        <taxon>Propionibacteriales</taxon>
        <taxon>Nocardioidaceae</taxon>
        <taxon>Nocardioides</taxon>
    </lineage>
</organism>
<dbReference type="PANTHER" id="PTHR48098">
    <property type="entry name" value="ENTEROCHELIN ESTERASE-RELATED"/>
    <property type="match status" value="1"/>
</dbReference>
<dbReference type="EC" id="2.3.1.20" evidence="4"/>
<dbReference type="GO" id="GO:0050348">
    <property type="term" value="F:trehalose O-mycolyltransferase activity"/>
    <property type="evidence" value="ECO:0007669"/>
    <property type="project" value="UniProtKB-EC"/>
</dbReference>
<sequence length="293" mass="30361">MRLTRRTALATAGIGTAAVVAGGAGVASGVLPGRAQLYSRLGLDGEDGTVPDVEPGDLVSGELVSAARGGRRVGWSLATPPGTGPEGLPLVVVLHARGADHTSPFARDYLGLDRFLAAAVADGVPPVALASIDGGNAYWHERADGDDPGAMVVDEYLPLLADRGLDTSRLGLLGWSMGGFGALRLAGRLGPDRVRAVAALSPALWTDYDDTAPGAFDDAADFAAVTVMGRQDDLAGIPVRVDCGLGDPFCVAAEEYVEGFAERPAGGFERGDHDRGYWRRLAGAQLRFVAERV</sequence>
<comment type="similarity">
    <text evidence="2">Belongs to the mycobacterial A85 antigen family.</text>
</comment>
<evidence type="ECO:0000256" key="4">
    <source>
        <dbReference type="ARBA" id="ARBA00013244"/>
    </source>
</evidence>
<reference evidence="9" key="1">
    <citation type="submission" date="2023-07" db="EMBL/GenBank/DDBJ databases">
        <title>Functional and genomic diversity of the sorghum phyllosphere microbiome.</title>
        <authorList>
            <person name="Shade A."/>
        </authorList>
    </citation>
    <scope>NUCLEOTIDE SEQUENCE</scope>
    <source>
        <strain evidence="9">SORGH_AS_1067</strain>
    </source>
</reference>
<dbReference type="InterPro" id="IPR050583">
    <property type="entry name" value="Mycobacterial_A85_antigen"/>
</dbReference>
<keyword evidence="6" id="KW-0012">Acyltransferase</keyword>
<dbReference type="PROSITE" id="PS51318">
    <property type="entry name" value="TAT"/>
    <property type="match status" value="1"/>
</dbReference>
<evidence type="ECO:0000256" key="3">
    <source>
        <dbReference type="ARBA" id="ARBA00012820"/>
    </source>
</evidence>
<comment type="catalytic activity">
    <reaction evidence="8">
        <text>an acyl-CoA + a 1,2-diacyl-sn-glycerol = a triacyl-sn-glycerol + CoA</text>
        <dbReference type="Rhea" id="RHEA:10868"/>
        <dbReference type="ChEBI" id="CHEBI:17815"/>
        <dbReference type="ChEBI" id="CHEBI:57287"/>
        <dbReference type="ChEBI" id="CHEBI:58342"/>
        <dbReference type="ChEBI" id="CHEBI:64615"/>
        <dbReference type="EC" id="2.3.1.20"/>
    </reaction>
</comment>
<dbReference type="SUPFAM" id="SSF53474">
    <property type="entry name" value="alpha/beta-Hydrolases"/>
    <property type="match status" value="1"/>
</dbReference>
<dbReference type="Proteomes" id="UP001239215">
    <property type="component" value="Unassembled WGS sequence"/>
</dbReference>
<dbReference type="InterPro" id="IPR029058">
    <property type="entry name" value="AB_hydrolase_fold"/>
</dbReference>